<protein>
    <submittedName>
        <fullName evidence="2">Uncharacterized protein</fullName>
    </submittedName>
</protein>
<name>A0A832I471_UNCEI</name>
<proteinExistence type="predicted"/>
<organism evidence="2">
    <name type="scientific">Eiseniibacteriota bacterium</name>
    <dbReference type="NCBI Taxonomy" id="2212470"/>
    <lineage>
        <taxon>Bacteria</taxon>
        <taxon>Candidatus Eiseniibacteriota</taxon>
    </lineage>
</organism>
<feature type="transmembrane region" description="Helical" evidence="1">
    <location>
        <begin position="69"/>
        <end position="86"/>
    </location>
</feature>
<evidence type="ECO:0000313" key="2">
    <source>
        <dbReference type="EMBL" id="HGZ44173.1"/>
    </source>
</evidence>
<dbReference type="EMBL" id="DSQF01000025">
    <property type="protein sequence ID" value="HGZ44173.1"/>
    <property type="molecule type" value="Genomic_DNA"/>
</dbReference>
<keyword evidence="1" id="KW-0812">Transmembrane</keyword>
<reference evidence="2" key="1">
    <citation type="journal article" date="2020" name="mSystems">
        <title>Genome- and Community-Level Interaction Insights into Carbon Utilization and Element Cycling Functions of Hydrothermarchaeota in Hydrothermal Sediment.</title>
        <authorList>
            <person name="Zhou Z."/>
            <person name="Liu Y."/>
            <person name="Xu W."/>
            <person name="Pan J."/>
            <person name="Luo Z.H."/>
            <person name="Li M."/>
        </authorList>
    </citation>
    <scope>NUCLEOTIDE SEQUENCE [LARGE SCALE GENOMIC DNA]</scope>
    <source>
        <strain evidence="2">SpSt-381</strain>
    </source>
</reference>
<accession>A0A832I471</accession>
<keyword evidence="1" id="KW-0472">Membrane</keyword>
<keyword evidence="1" id="KW-1133">Transmembrane helix</keyword>
<feature type="transmembrane region" description="Helical" evidence="1">
    <location>
        <begin position="12"/>
        <end position="35"/>
    </location>
</feature>
<feature type="transmembrane region" description="Helical" evidence="1">
    <location>
        <begin position="93"/>
        <end position="115"/>
    </location>
</feature>
<evidence type="ECO:0000256" key="1">
    <source>
        <dbReference type="SAM" id="Phobius"/>
    </source>
</evidence>
<feature type="transmembrane region" description="Helical" evidence="1">
    <location>
        <begin position="135"/>
        <end position="155"/>
    </location>
</feature>
<gene>
    <name evidence="2" type="ORF">ENR23_12300</name>
</gene>
<comment type="caution">
    <text evidence="2">The sequence shown here is derived from an EMBL/GenBank/DDBJ whole genome shotgun (WGS) entry which is preliminary data.</text>
</comment>
<sequence>MRATVAAAGAGRRIAAVALYGAAMGWLEAVVVVYLRALVGIGPGEAMPAGAEIMRRFAERPWMLPTEQGREAATILMLAAVGWLAAPRWPGRLGAFLLAFGVWDITYYAGLWAHLRWPPSLLAMDVLFLIPPHPWWTQPVIVPVAISCGFVALGARLMSRR</sequence>
<dbReference type="AlphaFoldDB" id="A0A832I471"/>